<dbReference type="SUPFAM" id="SSF49313">
    <property type="entry name" value="Cadherin-like"/>
    <property type="match status" value="4"/>
</dbReference>
<keyword evidence="11" id="KW-1185">Reference proteome</keyword>
<proteinExistence type="predicted"/>
<feature type="domain" description="Cadherin" evidence="9">
    <location>
        <begin position="11"/>
        <end position="109"/>
    </location>
</feature>
<dbReference type="GO" id="GO:0007424">
    <property type="term" value="P:open tracheal system development"/>
    <property type="evidence" value="ECO:0007669"/>
    <property type="project" value="UniProtKB-ARBA"/>
</dbReference>
<dbReference type="GO" id="GO:0008104">
    <property type="term" value="P:intracellular protein localization"/>
    <property type="evidence" value="ECO:0007669"/>
    <property type="project" value="UniProtKB-ARBA"/>
</dbReference>
<dbReference type="InterPro" id="IPR050174">
    <property type="entry name" value="Protocadherin/Cadherin-CA"/>
</dbReference>
<reference evidence="11" key="1">
    <citation type="submission" date="2013-09" db="EMBL/GenBank/DDBJ databases">
        <title>The Genome Sequence of Anopheles culicifacies species A.</title>
        <authorList>
            <consortium name="The Broad Institute Genomics Platform"/>
            <person name="Neafsey D.E."/>
            <person name="Besansky N."/>
            <person name="Howell P."/>
            <person name="Walton C."/>
            <person name="Young S.K."/>
            <person name="Zeng Q."/>
            <person name="Gargeya S."/>
            <person name="Fitzgerald M."/>
            <person name="Haas B."/>
            <person name="Abouelleil A."/>
            <person name="Allen A.W."/>
            <person name="Alvarado L."/>
            <person name="Arachchi H.M."/>
            <person name="Berlin A.M."/>
            <person name="Chapman S.B."/>
            <person name="Gainer-Dewar J."/>
            <person name="Goldberg J."/>
            <person name="Griggs A."/>
            <person name="Gujja S."/>
            <person name="Hansen M."/>
            <person name="Howarth C."/>
            <person name="Imamovic A."/>
            <person name="Ireland A."/>
            <person name="Larimer J."/>
            <person name="McCowan C."/>
            <person name="Murphy C."/>
            <person name="Pearson M."/>
            <person name="Poon T.W."/>
            <person name="Priest M."/>
            <person name="Roberts A."/>
            <person name="Saif S."/>
            <person name="Shea T."/>
            <person name="Sisk P."/>
            <person name="Sykes S."/>
            <person name="Wortman J."/>
            <person name="Nusbaum C."/>
            <person name="Birren B."/>
        </authorList>
    </citation>
    <scope>NUCLEOTIDE SEQUENCE [LARGE SCALE GENOMIC DNA]</scope>
    <source>
        <strain evidence="11">A-37</strain>
    </source>
</reference>
<dbReference type="GO" id="GO:0007156">
    <property type="term" value="P:homophilic cell adhesion via plasma membrane adhesion molecules"/>
    <property type="evidence" value="ECO:0007669"/>
    <property type="project" value="InterPro"/>
</dbReference>
<evidence type="ECO:0000256" key="8">
    <source>
        <dbReference type="PROSITE-ProRule" id="PRU00043"/>
    </source>
</evidence>
<dbReference type="STRING" id="139723.A0A182MQB9"/>
<feature type="domain" description="Cadherin" evidence="9">
    <location>
        <begin position="324"/>
        <end position="406"/>
    </location>
</feature>
<dbReference type="CDD" id="cd11304">
    <property type="entry name" value="Cadherin_repeat"/>
    <property type="match status" value="4"/>
</dbReference>
<reference evidence="10" key="2">
    <citation type="submission" date="2020-05" db="UniProtKB">
        <authorList>
            <consortium name="EnsemblMetazoa"/>
        </authorList>
    </citation>
    <scope>IDENTIFICATION</scope>
    <source>
        <strain evidence="10">A-37</strain>
    </source>
</reference>
<organism evidence="10 11">
    <name type="scientific">Anopheles culicifacies</name>
    <dbReference type="NCBI Taxonomy" id="139723"/>
    <lineage>
        <taxon>Eukaryota</taxon>
        <taxon>Metazoa</taxon>
        <taxon>Ecdysozoa</taxon>
        <taxon>Arthropoda</taxon>
        <taxon>Hexapoda</taxon>
        <taxon>Insecta</taxon>
        <taxon>Pterygota</taxon>
        <taxon>Neoptera</taxon>
        <taxon>Endopterygota</taxon>
        <taxon>Diptera</taxon>
        <taxon>Nematocera</taxon>
        <taxon>Culicoidea</taxon>
        <taxon>Culicidae</taxon>
        <taxon>Anophelinae</taxon>
        <taxon>Anopheles</taxon>
        <taxon>culicifacies species complex</taxon>
    </lineage>
</organism>
<protein>
    <recommendedName>
        <fullName evidence="9">Cadherin domain-containing protein</fullName>
    </recommendedName>
</protein>
<dbReference type="PANTHER" id="PTHR24028:SF328">
    <property type="entry name" value="CADHERIN-3"/>
    <property type="match status" value="1"/>
</dbReference>
<dbReference type="InterPro" id="IPR020894">
    <property type="entry name" value="Cadherin_CS"/>
</dbReference>
<dbReference type="EnsemblMetazoa" id="ACUA023739-RA">
    <property type="protein sequence ID" value="ACUA023739-PA"/>
    <property type="gene ID" value="ACUA023739"/>
</dbReference>
<dbReference type="PROSITE" id="PS50268">
    <property type="entry name" value="CADHERIN_2"/>
    <property type="match status" value="4"/>
</dbReference>
<dbReference type="GO" id="GO:0001736">
    <property type="term" value="P:establishment of planar polarity"/>
    <property type="evidence" value="ECO:0007669"/>
    <property type="project" value="UniProtKB-ARBA"/>
</dbReference>
<dbReference type="InterPro" id="IPR015919">
    <property type="entry name" value="Cadherin-like_sf"/>
</dbReference>
<evidence type="ECO:0000256" key="4">
    <source>
        <dbReference type="ARBA" id="ARBA00022837"/>
    </source>
</evidence>
<dbReference type="GO" id="GO:0007163">
    <property type="term" value="P:establishment or maintenance of cell polarity"/>
    <property type="evidence" value="ECO:0007669"/>
    <property type="project" value="UniProtKB-ARBA"/>
</dbReference>
<dbReference type="PROSITE" id="PS00232">
    <property type="entry name" value="CADHERIN_1"/>
    <property type="match status" value="1"/>
</dbReference>
<dbReference type="EMBL" id="AXCM01009390">
    <property type="status" value="NOT_ANNOTATED_CDS"/>
    <property type="molecule type" value="Genomic_DNA"/>
</dbReference>
<dbReference type="PRINTS" id="PR00205">
    <property type="entry name" value="CADHERIN"/>
</dbReference>
<name>A0A182MQB9_9DIPT</name>
<keyword evidence="2" id="KW-0812">Transmembrane</keyword>
<evidence type="ECO:0000313" key="11">
    <source>
        <dbReference type="Proteomes" id="UP000075883"/>
    </source>
</evidence>
<dbReference type="PANTHER" id="PTHR24028">
    <property type="entry name" value="CADHERIN-87A"/>
    <property type="match status" value="1"/>
</dbReference>
<dbReference type="EMBL" id="AXCM01009389">
    <property type="status" value="NOT_ANNOTATED_CDS"/>
    <property type="molecule type" value="Genomic_DNA"/>
</dbReference>
<dbReference type="Proteomes" id="UP000075883">
    <property type="component" value="Unassembled WGS sequence"/>
</dbReference>
<dbReference type="InterPro" id="IPR002126">
    <property type="entry name" value="Cadherin-like_dom"/>
</dbReference>
<keyword evidence="5" id="KW-1133">Transmembrane helix</keyword>
<evidence type="ECO:0000256" key="5">
    <source>
        <dbReference type="ARBA" id="ARBA00022989"/>
    </source>
</evidence>
<dbReference type="GO" id="GO:0048589">
    <property type="term" value="P:developmental growth"/>
    <property type="evidence" value="ECO:0007669"/>
    <property type="project" value="UniProtKB-ARBA"/>
</dbReference>
<evidence type="ECO:0000256" key="7">
    <source>
        <dbReference type="ARBA" id="ARBA00023180"/>
    </source>
</evidence>
<evidence type="ECO:0000256" key="3">
    <source>
        <dbReference type="ARBA" id="ARBA00022737"/>
    </source>
</evidence>
<keyword evidence="6" id="KW-0472">Membrane</keyword>
<dbReference type="GO" id="GO:0048513">
    <property type="term" value="P:animal organ development"/>
    <property type="evidence" value="ECO:0007669"/>
    <property type="project" value="UniProtKB-ARBA"/>
</dbReference>
<dbReference type="SMART" id="SM00112">
    <property type="entry name" value="CA"/>
    <property type="match status" value="4"/>
</dbReference>
<sequence>MDKNDSPPRFQNLPLVFSVSEDLAVGQTVARITATDPDTLGKLEYTLLEGDAPKFALERETGLLKLRDTLDRETEDAYRLKVSVTDGIQSTETTITIQVTDTNDNPPVFAEPAYSFDIPENAMRGFHVGVIAATDPDVGTNAAVTYTVISDWANDVFSLNPQTGIFTLTARLDYEEVQHYILVVQAQDNGYPSLSSTLTVYCNVVDLNDNAPIFDPMSYSNEIFENAPINSDVVTQVTGQSTTANAIVDSIRVSFNPVANKFLPSEFSTQSDFVDIRYRYSIHFYFLSNRTTRSRDKRTVGIVILAIDCRTIVLILTGHRRGRDVRRLRSNGRIEYSITAGDENEDFQIMGNGTIRTRRALDRESKSSYSLVVTARDCAMEPEKRLSSTVQVTIVLKDINDLAPEFVTPNETSVAENIPINTVIMAIKAIDRDEGRNGYVEYQLDNQGSSTSPFTIGQADGLLRVSAQLDRETKSSYELNVIAKDRGDPPKSTQSRILINVLDENDNSPIFDPKQYSAAIAENASIGASVLQVSYSTSRIMSNSDQEPYQVEEFLFIRYESFWPLRKKALDIFDPKSLLAAFKYLPALARMIEDLCNQNGFQNGCTT</sequence>
<dbReference type="Gene3D" id="2.60.40.60">
    <property type="entry name" value="Cadherins"/>
    <property type="match status" value="5"/>
</dbReference>
<dbReference type="GO" id="GO:0030855">
    <property type="term" value="P:epithelial cell differentiation"/>
    <property type="evidence" value="ECO:0007669"/>
    <property type="project" value="UniProtKB-ARBA"/>
</dbReference>
<dbReference type="GO" id="GO:0005509">
    <property type="term" value="F:calcium ion binding"/>
    <property type="evidence" value="ECO:0007669"/>
    <property type="project" value="UniProtKB-UniRule"/>
</dbReference>
<evidence type="ECO:0000256" key="2">
    <source>
        <dbReference type="ARBA" id="ARBA00022692"/>
    </source>
</evidence>
<keyword evidence="3" id="KW-0677">Repeat</keyword>
<dbReference type="VEuPathDB" id="VectorBase:ACUA023739"/>
<evidence type="ECO:0000256" key="1">
    <source>
        <dbReference type="ARBA" id="ARBA00004167"/>
    </source>
</evidence>
<dbReference type="AlphaFoldDB" id="A0A182MQB9"/>
<accession>A0A182MQB9</accession>
<evidence type="ECO:0000256" key="6">
    <source>
        <dbReference type="ARBA" id="ARBA00023136"/>
    </source>
</evidence>
<dbReference type="Pfam" id="PF00028">
    <property type="entry name" value="Cadherin"/>
    <property type="match status" value="4"/>
</dbReference>
<feature type="domain" description="Cadherin" evidence="9">
    <location>
        <begin position="406"/>
        <end position="511"/>
    </location>
</feature>
<keyword evidence="4 8" id="KW-0106">Calcium</keyword>
<dbReference type="GO" id="GO:0005886">
    <property type="term" value="C:plasma membrane"/>
    <property type="evidence" value="ECO:0007669"/>
    <property type="project" value="UniProtKB-SubCell"/>
</dbReference>
<keyword evidence="7" id="KW-0325">Glycoprotein</keyword>
<feature type="domain" description="Cadherin" evidence="9">
    <location>
        <begin position="110"/>
        <end position="214"/>
    </location>
</feature>
<evidence type="ECO:0000259" key="9">
    <source>
        <dbReference type="PROSITE" id="PS50268"/>
    </source>
</evidence>
<evidence type="ECO:0000313" key="10">
    <source>
        <dbReference type="EnsemblMetazoa" id="ACUA023739-PA"/>
    </source>
</evidence>
<comment type="subcellular location">
    <subcellularLocation>
        <location evidence="1">Membrane</location>
        <topology evidence="1">Single-pass membrane protein</topology>
    </subcellularLocation>
</comment>